<organism evidence="2 3">
    <name type="scientific">Thalassococcus arenae</name>
    <dbReference type="NCBI Taxonomy" id="2851652"/>
    <lineage>
        <taxon>Bacteria</taxon>
        <taxon>Pseudomonadati</taxon>
        <taxon>Pseudomonadota</taxon>
        <taxon>Alphaproteobacteria</taxon>
        <taxon>Rhodobacterales</taxon>
        <taxon>Roseobacteraceae</taxon>
        <taxon>Thalassococcus</taxon>
    </lineage>
</organism>
<keyword evidence="3" id="KW-1185">Reference proteome</keyword>
<sequence length="293" mass="32245">MTFFPGFAPFRIATSGAEIAGVTGGSGPPLLLLHGYPQSHVLWHRVAPLLQDAFTLVIADLRGYGASSKPPSAPDHAPHSKRAMAQDMVEVMAHLGHARFDICGHDRGGRVAHRLCLDHPETVRRWSVLDIAPTREMYRATDETFAHRYWHWFWLTLPAPQPERMIAADPQAFCRFKLGQGRAGLAPFSDAALAEYIAHMSDPATVHAMCEDYRAAASIDLAHDDADGDRKVAAPLLALWGGHGVIEECFDCLALWRRRVDTVSGAALEGGHYLPEECPRDVADRLRAFLLDG</sequence>
<keyword evidence="2" id="KW-0378">Hydrolase</keyword>
<name>A0ABS6N6Z7_9RHOB</name>
<dbReference type="EMBL" id="JAHRWL010000001">
    <property type="protein sequence ID" value="MBV2359786.1"/>
    <property type="molecule type" value="Genomic_DNA"/>
</dbReference>
<gene>
    <name evidence="2" type="ORF">KUH32_08370</name>
</gene>
<dbReference type="GO" id="GO:0016787">
    <property type="term" value="F:hydrolase activity"/>
    <property type="evidence" value="ECO:0007669"/>
    <property type="project" value="UniProtKB-KW"/>
</dbReference>
<evidence type="ECO:0000313" key="3">
    <source>
        <dbReference type="Proteomes" id="UP001166293"/>
    </source>
</evidence>
<dbReference type="PANTHER" id="PTHR43329">
    <property type="entry name" value="EPOXIDE HYDROLASE"/>
    <property type="match status" value="1"/>
</dbReference>
<reference evidence="2" key="1">
    <citation type="submission" date="2021-06" db="EMBL/GenBank/DDBJ databases">
        <title>Thalassococcus sp. CAU 1522 isolated from sea sand, Republic of Korea.</title>
        <authorList>
            <person name="Kim W."/>
        </authorList>
    </citation>
    <scope>NUCLEOTIDE SEQUENCE</scope>
    <source>
        <strain evidence="2">CAU 1522</strain>
    </source>
</reference>
<proteinExistence type="predicted"/>
<accession>A0ABS6N6Z7</accession>
<evidence type="ECO:0000259" key="1">
    <source>
        <dbReference type="Pfam" id="PF00561"/>
    </source>
</evidence>
<dbReference type="Pfam" id="PF00561">
    <property type="entry name" value="Abhydrolase_1"/>
    <property type="match status" value="1"/>
</dbReference>
<evidence type="ECO:0000313" key="2">
    <source>
        <dbReference type="EMBL" id="MBV2359786.1"/>
    </source>
</evidence>
<dbReference type="RefSeq" id="WP_217777581.1">
    <property type="nucleotide sequence ID" value="NZ_JAHRWL010000001.1"/>
</dbReference>
<protein>
    <submittedName>
        <fullName evidence="2">Alpha/beta hydrolase</fullName>
    </submittedName>
</protein>
<feature type="domain" description="AB hydrolase-1" evidence="1">
    <location>
        <begin position="28"/>
        <end position="241"/>
    </location>
</feature>
<comment type="caution">
    <text evidence="2">The sequence shown here is derived from an EMBL/GenBank/DDBJ whole genome shotgun (WGS) entry which is preliminary data.</text>
</comment>
<dbReference type="InterPro" id="IPR000073">
    <property type="entry name" value="AB_hydrolase_1"/>
</dbReference>
<dbReference type="Proteomes" id="UP001166293">
    <property type="component" value="Unassembled WGS sequence"/>
</dbReference>